<dbReference type="PANTHER" id="PTHR43280">
    <property type="entry name" value="ARAC-FAMILY TRANSCRIPTIONAL REGULATOR"/>
    <property type="match status" value="1"/>
</dbReference>
<feature type="domain" description="HTH araC/xylS-type" evidence="5">
    <location>
        <begin position="261"/>
        <end position="369"/>
    </location>
</feature>
<dbReference type="GO" id="GO:0003700">
    <property type="term" value="F:DNA-binding transcription factor activity"/>
    <property type="evidence" value="ECO:0007669"/>
    <property type="project" value="InterPro"/>
</dbReference>
<dbReference type="EMBL" id="FNBN01000011">
    <property type="protein sequence ID" value="SDH36923.1"/>
    <property type="molecule type" value="Genomic_DNA"/>
</dbReference>
<feature type="transmembrane region" description="Helical" evidence="4">
    <location>
        <begin position="110"/>
        <end position="132"/>
    </location>
</feature>
<feature type="transmembrane region" description="Helical" evidence="4">
    <location>
        <begin position="152"/>
        <end position="174"/>
    </location>
</feature>
<dbReference type="SUPFAM" id="SSF46689">
    <property type="entry name" value="Homeodomain-like"/>
    <property type="match status" value="1"/>
</dbReference>
<gene>
    <name evidence="6" type="ORF">SAMN04488121_111166</name>
</gene>
<keyword evidence="4" id="KW-1133">Transmembrane helix</keyword>
<name>A0A1G8BV20_CHIFI</name>
<sequence length="380" mass="43774">MTFAEFFHILILLGFLQGAIMSTLLLFSKKRSRPNRLLGILILLIALACLNLYLFESPWFTNNPLLNLLGNLIPLVIIMPVGPLLYFYVKSTIDPSFSITRKQRLHFLPVIIDCGHQLSVVIYFAAALLDFSVPPPDTIGRFIDDYNVYADIPRWASVTIYLWLSARYLAAANTEKSPHYQWMRQFIRLFLVFQIIWFIYLVPYVIPSLTDKVLNTVDWYPVYIPLVVLIYCLGIKGYLITPEEAPAARKVTTPPSMKLIEEAEPLLKKAMEQDRLYLDPELNLAFLSKHTGLPQKTISLVLNQHFQKSFNEFVNGYRVEAFKQNIRQLQQDNMTILAMAFDAGFNSQATFQRAFRSHTGMSPREYITRHAGTIQDDSRH</sequence>
<dbReference type="InterPro" id="IPR018060">
    <property type="entry name" value="HTH_AraC"/>
</dbReference>
<evidence type="ECO:0000256" key="1">
    <source>
        <dbReference type="ARBA" id="ARBA00023015"/>
    </source>
</evidence>
<dbReference type="GO" id="GO:0043565">
    <property type="term" value="F:sequence-specific DNA binding"/>
    <property type="evidence" value="ECO:0007669"/>
    <property type="project" value="InterPro"/>
</dbReference>
<dbReference type="PANTHER" id="PTHR43280:SF29">
    <property type="entry name" value="ARAC-FAMILY TRANSCRIPTIONAL REGULATOR"/>
    <property type="match status" value="1"/>
</dbReference>
<organism evidence="6 7">
    <name type="scientific">Chitinophaga filiformis</name>
    <name type="common">Myxococcus filiformis</name>
    <name type="synonym">Flexibacter filiformis</name>
    <dbReference type="NCBI Taxonomy" id="104663"/>
    <lineage>
        <taxon>Bacteria</taxon>
        <taxon>Pseudomonadati</taxon>
        <taxon>Bacteroidota</taxon>
        <taxon>Chitinophagia</taxon>
        <taxon>Chitinophagales</taxon>
        <taxon>Chitinophagaceae</taxon>
        <taxon>Chitinophaga</taxon>
    </lineage>
</organism>
<feature type="transmembrane region" description="Helical" evidence="4">
    <location>
        <begin position="68"/>
        <end position="89"/>
    </location>
</feature>
<dbReference type="PROSITE" id="PS01124">
    <property type="entry name" value="HTH_ARAC_FAMILY_2"/>
    <property type="match status" value="1"/>
</dbReference>
<keyword evidence="2 6" id="KW-0238">DNA-binding</keyword>
<proteinExistence type="predicted"/>
<dbReference type="Proteomes" id="UP000199045">
    <property type="component" value="Unassembled WGS sequence"/>
</dbReference>
<evidence type="ECO:0000313" key="6">
    <source>
        <dbReference type="EMBL" id="SDH36923.1"/>
    </source>
</evidence>
<dbReference type="Pfam" id="PF12833">
    <property type="entry name" value="HTH_18"/>
    <property type="match status" value="1"/>
</dbReference>
<feature type="transmembrane region" description="Helical" evidence="4">
    <location>
        <begin position="38"/>
        <end position="56"/>
    </location>
</feature>
<evidence type="ECO:0000259" key="5">
    <source>
        <dbReference type="PROSITE" id="PS01124"/>
    </source>
</evidence>
<dbReference type="OrthoDB" id="5492415at2"/>
<accession>A0A1G8BV20</accession>
<dbReference type="AlphaFoldDB" id="A0A1G8BV20"/>
<keyword evidence="4" id="KW-0812">Transmembrane</keyword>
<dbReference type="STRING" id="104663.SAMN04488121_111166"/>
<feature type="transmembrane region" description="Helical" evidence="4">
    <location>
        <begin position="186"/>
        <end position="207"/>
    </location>
</feature>
<evidence type="ECO:0000256" key="3">
    <source>
        <dbReference type="ARBA" id="ARBA00023163"/>
    </source>
</evidence>
<protein>
    <submittedName>
        <fullName evidence="6">AraC-type DNA-binding protein</fullName>
    </submittedName>
</protein>
<evidence type="ECO:0000256" key="2">
    <source>
        <dbReference type="ARBA" id="ARBA00023125"/>
    </source>
</evidence>
<keyword evidence="1" id="KW-0805">Transcription regulation</keyword>
<reference evidence="6 7" key="1">
    <citation type="submission" date="2016-10" db="EMBL/GenBank/DDBJ databases">
        <authorList>
            <person name="de Groot N.N."/>
        </authorList>
    </citation>
    <scope>NUCLEOTIDE SEQUENCE [LARGE SCALE GENOMIC DNA]</scope>
    <source>
        <strain evidence="6 7">DSM 527</strain>
    </source>
</reference>
<dbReference type="InterPro" id="IPR009057">
    <property type="entry name" value="Homeodomain-like_sf"/>
</dbReference>
<dbReference type="SMART" id="SM00342">
    <property type="entry name" value="HTH_ARAC"/>
    <property type="match status" value="1"/>
</dbReference>
<evidence type="ECO:0000256" key="4">
    <source>
        <dbReference type="SAM" id="Phobius"/>
    </source>
</evidence>
<feature type="transmembrane region" description="Helical" evidence="4">
    <location>
        <begin position="6"/>
        <end position="26"/>
    </location>
</feature>
<keyword evidence="3" id="KW-0804">Transcription</keyword>
<evidence type="ECO:0000313" key="7">
    <source>
        <dbReference type="Proteomes" id="UP000199045"/>
    </source>
</evidence>
<feature type="transmembrane region" description="Helical" evidence="4">
    <location>
        <begin position="219"/>
        <end position="240"/>
    </location>
</feature>
<keyword evidence="4" id="KW-0472">Membrane</keyword>
<dbReference type="Gene3D" id="1.10.10.60">
    <property type="entry name" value="Homeodomain-like"/>
    <property type="match status" value="1"/>
</dbReference>